<organism evidence="2 3">
    <name type="scientific">Piscibacillus salipiscarius</name>
    <dbReference type="NCBI Taxonomy" id="299480"/>
    <lineage>
        <taxon>Bacteria</taxon>
        <taxon>Bacillati</taxon>
        <taxon>Bacillota</taxon>
        <taxon>Bacilli</taxon>
        <taxon>Bacillales</taxon>
        <taxon>Bacillaceae</taxon>
        <taxon>Piscibacillus</taxon>
    </lineage>
</organism>
<evidence type="ECO:0000313" key="3">
    <source>
        <dbReference type="Proteomes" id="UP001597452"/>
    </source>
</evidence>
<comment type="caution">
    <text evidence="2">The sequence shown here is derived from an EMBL/GenBank/DDBJ whole genome shotgun (WGS) entry which is preliminary data.</text>
</comment>
<dbReference type="Proteomes" id="UP001597452">
    <property type="component" value="Unassembled WGS sequence"/>
</dbReference>
<name>A0ABW5Q993_9BACI</name>
<dbReference type="EMBL" id="JBHUMZ010000016">
    <property type="protein sequence ID" value="MFD2638437.1"/>
    <property type="molecule type" value="Genomic_DNA"/>
</dbReference>
<proteinExistence type="predicted"/>
<evidence type="ECO:0000256" key="1">
    <source>
        <dbReference type="SAM" id="Phobius"/>
    </source>
</evidence>
<keyword evidence="3" id="KW-1185">Reference proteome</keyword>
<sequence>MELNTYLVVAIIGGLTALASVIGSIIQAILTKKYEKERAIKTSVLDNAYKAYEHKNEIAMKISDKTGQTVNIYPWDMHVISYTKILKLVDKKRVNKNDVIKLLSDIEEIQDIYDEHNAKMKKRNNPSKISLK</sequence>
<keyword evidence="1" id="KW-0812">Transmembrane</keyword>
<feature type="transmembrane region" description="Helical" evidence="1">
    <location>
        <begin position="6"/>
        <end position="30"/>
    </location>
</feature>
<gene>
    <name evidence="2" type="ORF">ACFSW4_06140</name>
</gene>
<keyword evidence="1" id="KW-1133">Transmembrane helix</keyword>
<keyword evidence="1" id="KW-0472">Membrane</keyword>
<protein>
    <submittedName>
        <fullName evidence="2">Uncharacterized protein</fullName>
    </submittedName>
</protein>
<evidence type="ECO:0000313" key="2">
    <source>
        <dbReference type="EMBL" id="MFD2638437.1"/>
    </source>
</evidence>
<dbReference type="RefSeq" id="WP_377328115.1">
    <property type="nucleotide sequence ID" value="NZ_JBHUMZ010000016.1"/>
</dbReference>
<reference evidence="3" key="1">
    <citation type="journal article" date="2019" name="Int. J. Syst. Evol. Microbiol.">
        <title>The Global Catalogue of Microorganisms (GCM) 10K type strain sequencing project: providing services to taxonomists for standard genome sequencing and annotation.</title>
        <authorList>
            <consortium name="The Broad Institute Genomics Platform"/>
            <consortium name="The Broad Institute Genome Sequencing Center for Infectious Disease"/>
            <person name="Wu L."/>
            <person name="Ma J."/>
        </authorList>
    </citation>
    <scope>NUCLEOTIDE SEQUENCE [LARGE SCALE GENOMIC DNA]</scope>
    <source>
        <strain evidence="3">TISTR 1571</strain>
    </source>
</reference>
<accession>A0ABW5Q993</accession>